<dbReference type="SUPFAM" id="SSF53067">
    <property type="entry name" value="Actin-like ATPase domain"/>
    <property type="match status" value="2"/>
</dbReference>
<keyword evidence="4" id="KW-1185">Reference proteome</keyword>
<dbReference type="InterPro" id="IPR050273">
    <property type="entry name" value="GppA/Ppx_hydrolase"/>
</dbReference>
<evidence type="ECO:0000259" key="2">
    <source>
        <dbReference type="Pfam" id="PF02541"/>
    </source>
</evidence>
<feature type="domain" description="Ppx/GppA phosphatase N-terminal" evidence="2">
    <location>
        <begin position="197"/>
        <end position="482"/>
    </location>
</feature>
<protein>
    <submittedName>
        <fullName evidence="3">Ppx/GppA family phosphatase</fullName>
    </submittedName>
</protein>
<dbReference type="RefSeq" id="WP_114438915.1">
    <property type="nucleotide sequence ID" value="NZ_QOZG01000001.1"/>
</dbReference>
<dbReference type="InterPro" id="IPR003695">
    <property type="entry name" value="Ppx_GppA_N"/>
</dbReference>
<gene>
    <name evidence="3" type="ORF">DUT91_03420</name>
</gene>
<organism evidence="3 4">
    <name type="scientific">Phyllobacterium salinisoli</name>
    <dbReference type="NCBI Taxonomy" id="1899321"/>
    <lineage>
        <taxon>Bacteria</taxon>
        <taxon>Pseudomonadati</taxon>
        <taxon>Pseudomonadota</taxon>
        <taxon>Alphaproteobacteria</taxon>
        <taxon>Hyphomicrobiales</taxon>
        <taxon>Phyllobacteriaceae</taxon>
        <taxon>Phyllobacterium</taxon>
    </lineage>
</organism>
<dbReference type="EMBL" id="QOZG01000001">
    <property type="protein sequence ID" value="RCS25824.1"/>
    <property type="molecule type" value="Genomic_DNA"/>
</dbReference>
<evidence type="ECO:0000313" key="4">
    <source>
        <dbReference type="Proteomes" id="UP000253420"/>
    </source>
</evidence>
<dbReference type="CDD" id="cd24054">
    <property type="entry name" value="ASKHA_NBD_AaPPX-GppA_MtPPX2-like"/>
    <property type="match status" value="1"/>
</dbReference>
<accession>A0A368K9C5</accession>
<dbReference type="Gene3D" id="3.30.420.40">
    <property type="match status" value="1"/>
</dbReference>
<feature type="compositionally biased region" description="Basic residues" evidence="1">
    <location>
        <begin position="108"/>
        <end position="119"/>
    </location>
</feature>
<dbReference type="AlphaFoldDB" id="A0A368K9C5"/>
<feature type="compositionally biased region" description="Low complexity" evidence="1">
    <location>
        <begin position="148"/>
        <end position="161"/>
    </location>
</feature>
<dbReference type="GO" id="GO:0016462">
    <property type="term" value="F:pyrophosphatase activity"/>
    <property type="evidence" value="ECO:0007669"/>
    <property type="project" value="TreeGrafter"/>
</dbReference>
<dbReference type="Gene3D" id="3.30.420.150">
    <property type="entry name" value="Exopolyphosphatase. Domain 2"/>
    <property type="match status" value="1"/>
</dbReference>
<dbReference type="OrthoDB" id="9793035at2"/>
<dbReference type="InterPro" id="IPR043129">
    <property type="entry name" value="ATPase_NBD"/>
</dbReference>
<evidence type="ECO:0000256" key="1">
    <source>
        <dbReference type="SAM" id="MobiDB-lite"/>
    </source>
</evidence>
<dbReference type="PANTHER" id="PTHR30005:SF0">
    <property type="entry name" value="RETROGRADE REGULATION PROTEIN 2"/>
    <property type="match status" value="1"/>
</dbReference>
<feature type="region of interest" description="Disordered" evidence="1">
    <location>
        <begin position="1"/>
        <end position="166"/>
    </location>
</feature>
<sequence length="501" mass="54223">MKNPEEDAGAASHNGASGGDCVGGDARNSAENGKRENRQPKAASAEPQQASDSGRLDSNQKKRARRRRRGKAKVRDRAAQAEPTSAAPPHQDAQPIAPTAAKPASKLSNRRRRSKRSKQVRLQAATGSAPEKQSVSVGAPRLQEQSRPRPVSGRSPSSVPSDAPPLYAALDLGTNNCRLLVASPTRPGQFRVADAFSRIVRLGEGLGATGRLGDNAMSRAIEALKVCRDKLASRTVRRSRLIATEACRSAENGAEFLARVRDETGLDLEIVDRQTEARLAVSGCGTLVDGNTDAIVLFDIGGGSSEIALIDVSNRRSPRLAEHIVAWTSLPVGVVTLAERFGGREVTRESYAAMVDHVSELIEAFADRHKLGDLTQSPRFHLIGTSGTVTTLAGIHLGLERYDRKRIDGMWMDKDDVTSMTSRLLSWDFDARVANPCIGADRADLVLAGCAILDAIRHVWPSQKLRVADRGLREGILTELMSRDGAWRDRRNPRANGRRIS</sequence>
<feature type="compositionally biased region" description="Basic residues" evidence="1">
    <location>
        <begin position="61"/>
        <end position="72"/>
    </location>
</feature>
<comment type="caution">
    <text evidence="3">The sequence shown here is derived from an EMBL/GenBank/DDBJ whole genome shotgun (WGS) entry which is preliminary data.</text>
</comment>
<name>A0A368K9C5_9HYPH</name>
<evidence type="ECO:0000313" key="3">
    <source>
        <dbReference type="EMBL" id="RCS25824.1"/>
    </source>
</evidence>
<dbReference type="Pfam" id="PF02541">
    <property type="entry name" value="Ppx-GppA"/>
    <property type="match status" value="1"/>
</dbReference>
<dbReference type="PANTHER" id="PTHR30005">
    <property type="entry name" value="EXOPOLYPHOSPHATASE"/>
    <property type="match status" value="1"/>
</dbReference>
<reference evidence="3 4" key="1">
    <citation type="submission" date="2018-07" db="EMBL/GenBank/DDBJ databases">
        <title>The draft genome of Phyllobacterium salinisoli.</title>
        <authorList>
            <person name="Liu L."/>
            <person name="Li L."/>
            <person name="Zhang X."/>
            <person name="Liang L."/>
        </authorList>
    </citation>
    <scope>NUCLEOTIDE SEQUENCE [LARGE SCALE GENOMIC DNA]</scope>
    <source>
        <strain evidence="3 4">LLAN61</strain>
    </source>
</reference>
<proteinExistence type="predicted"/>
<dbReference type="Proteomes" id="UP000253420">
    <property type="component" value="Unassembled WGS sequence"/>
</dbReference>